<organism evidence="11 12">
    <name type="scientific">Salirhabdus euzebyi</name>
    <dbReference type="NCBI Taxonomy" id="394506"/>
    <lineage>
        <taxon>Bacteria</taxon>
        <taxon>Bacillati</taxon>
        <taxon>Bacillota</taxon>
        <taxon>Bacilli</taxon>
        <taxon>Bacillales</taxon>
        <taxon>Bacillaceae</taxon>
        <taxon>Salirhabdus</taxon>
    </lineage>
</organism>
<keyword evidence="3 10" id="KW-0812">Transmembrane</keyword>
<keyword evidence="10" id="KW-0813">Transport</keyword>
<dbReference type="Pfam" id="PF02537">
    <property type="entry name" value="CRCB"/>
    <property type="match status" value="1"/>
</dbReference>
<name>A0A841Q543_9BACI</name>
<evidence type="ECO:0000256" key="5">
    <source>
        <dbReference type="ARBA" id="ARBA00023136"/>
    </source>
</evidence>
<dbReference type="GO" id="GO:0046872">
    <property type="term" value="F:metal ion binding"/>
    <property type="evidence" value="ECO:0007669"/>
    <property type="project" value="UniProtKB-KW"/>
</dbReference>
<sequence length="125" mass="13571">MLSKLTVFFIFIAGGIGAILRYGLSIYIDNGDGFPLATLTANLVGCFLLPIVFFIPKLNPTGKLILGTGIIGSFTTFSTFSVESIKLLQNNQFFLFLVYIGTTIVGGLLISILSYSYMGRRVANK</sequence>
<comment type="activity regulation">
    <text evidence="10">Na(+) is not transported, but it plays an essential structural role and its presence is essential for fluoride channel function.</text>
</comment>
<dbReference type="PANTHER" id="PTHR28259">
    <property type="entry name" value="FLUORIDE EXPORT PROTEIN 1-RELATED"/>
    <property type="match status" value="1"/>
</dbReference>
<dbReference type="AlphaFoldDB" id="A0A841Q543"/>
<keyword evidence="10" id="KW-0479">Metal-binding</keyword>
<feature type="binding site" evidence="10">
    <location>
        <position position="75"/>
    </location>
    <ligand>
        <name>Na(+)</name>
        <dbReference type="ChEBI" id="CHEBI:29101"/>
        <note>structural</note>
    </ligand>
</feature>
<evidence type="ECO:0000256" key="6">
    <source>
        <dbReference type="ARBA" id="ARBA00023303"/>
    </source>
</evidence>
<comment type="function">
    <text evidence="9 10">Fluoride-specific ion channel. Important for reducing fluoride concentration in the cell, thus reducing its toxicity.</text>
</comment>
<protein>
    <recommendedName>
        <fullName evidence="10">Fluoride-specific ion channel FluC</fullName>
    </recommendedName>
</protein>
<keyword evidence="10" id="KW-0406">Ion transport</keyword>
<keyword evidence="10" id="KW-0915">Sodium</keyword>
<evidence type="ECO:0000313" key="12">
    <source>
        <dbReference type="Proteomes" id="UP000581688"/>
    </source>
</evidence>
<dbReference type="GO" id="GO:0005886">
    <property type="term" value="C:plasma membrane"/>
    <property type="evidence" value="ECO:0007669"/>
    <property type="project" value="UniProtKB-SubCell"/>
</dbReference>
<comment type="similarity">
    <text evidence="7 10">Belongs to the fluoride channel Fluc/FEX (TC 1.A.43) family.</text>
</comment>
<feature type="transmembrane region" description="Helical" evidence="10">
    <location>
        <begin position="64"/>
        <end position="82"/>
    </location>
</feature>
<evidence type="ECO:0000256" key="8">
    <source>
        <dbReference type="ARBA" id="ARBA00035585"/>
    </source>
</evidence>
<evidence type="ECO:0000256" key="7">
    <source>
        <dbReference type="ARBA" id="ARBA00035120"/>
    </source>
</evidence>
<proteinExistence type="inferred from homology"/>
<evidence type="ECO:0000256" key="10">
    <source>
        <dbReference type="HAMAP-Rule" id="MF_00454"/>
    </source>
</evidence>
<evidence type="ECO:0000256" key="9">
    <source>
        <dbReference type="ARBA" id="ARBA00049940"/>
    </source>
</evidence>
<evidence type="ECO:0000256" key="1">
    <source>
        <dbReference type="ARBA" id="ARBA00004651"/>
    </source>
</evidence>
<dbReference type="RefSeq" id="WP_174496153.1">
    <property type="nucleotide sequence ID" value="NZ_CADDWK010000006.1"/>
</dbReference>
<evidence type="ECO:0000256" key="4">
    <source>
        <dbReference type="ARBA" id="ARBA00022989"/>
    </source>
</evidence>
<feature type="transmembrane region" description="Helical" evidence="10">
    <location>
        <begin position="94"/>
        <end position="118"/>
    </location>
</feature>
<keyword evidence="12" id="KW-1185">Reference proteome</keyword>
<dbReference type="Proteomes" id="UP000581688">
    <property type="component" value="Unassembled WGS sequence"/>
</dbReference>
<feature type="transmembrane region" description="Helical" evidence="10">
    <location>
        <begin position="7"/>
        <end position="28"/>
    </location>
</feature>
<dbReference type="NCBIfam" id="TIGR00494">
    <property type="entry name" value="crcB"/>
    <property type="match status" value="1"/>
</dbReference>
<feature type="transmembrane region" description="Helical" evidence="10">
    <location>
        <begin position="34"/>
        <end position="55"/>
    </location>
</feature>
<accession>A0A841Q543</accession>
<evidence type="ECO:0000313" key="11">
    <source>
        <dbReference type="EMBL" id="MBB6453490.1"/>
    </source>
</evidence>
<dbReference type="EMBL" id="JACHGH010000005">
    <property type="protein sequence ID" value="MBB6453490.1"/>
    <property type="molecule type" value="Genomic_DNA"/>
</dbReference>
<comment type="subcellular location">
    <subcellularLocation>
        <location evidence="1 10">Cell membrane</location>
        <topology evidence="1 10">Multi-pass membrane protein</topology>
    </subcellularLocation>
</comment>
<keyword evidence="6 10" id="KW-0407">Ion channel</keyword>
<feature type="binding site" evidence="10">
    <location>
        <position position="72"/>
    </location>
    <ligand>
        <name>Na(+)</name>
        <dbReference type="ChEBI" id="CHEBI:29101"/>
        <note>structural</note>
    </ligand>
</feature>
<keyword evidence="5 10" id="KW-0472">Membrane</keyword>
<reference evidence="11 12" key="1">
    <citation type="submission" date="2020-08" db="EMBL/GenBank/DDBJ databases">
        <title>Genomic Encyclopedia of Type Strains, Phase IV (KMG-IV): sequencing the most valuable type-strain genomes for metagenomic binning, comparative biology and taxonomic classification.</title>
        <authorList>
            <person name="Goeker M."/>
        </authorList>
    </citation>
    <scope>NUCLEOTIDE SEQUENCE [LARGE SCALE GENOMIC DNA]</scope>
    <source>
        <strain evidence="11 12">DSM 19612</strain>
    </source>
</reference>
<comment type="caution">
    <text evidence="11">The sequence shown here is derived from an EMBL/GenBank/DDBJ whole genome shotgun (WGS) entry which is preliminary data.</text>
</comment>
<comment type="catalytic activity">
    <reaction evidence="8">
        <text>fluoride(in) = fluoride(out)</text>
        <dbReference type="Rhea" id="RHEA:76159"/>
        <dbReference type="ChEBI" id="CHEBI:17051"/>
    </reaction>
    <physiologicalReaction direction="left-to-right" evidence="8">
        <dbReference type="Rhea" id="RHEA:76160"/>
    </physiologicalReaction>
</comment>
<dbReference type="GO" id="GO:0140114">
    <property type="term" value="P:cellular detoxification of fluoride"/>
    <property type="evidence" value="ECO:0007669"/>
    <property type="project" value="UniProtKB-UniRule"/>
</dbReference>
<evidence type="ECO:0000256" key="2">
    <source>
        <dbReference type="ARBA" id="ARBA00022475"/>
    </source>
</evidence>
<dbReference type="HAMAP" id="MF_00454">
    <property type="entry name" value="FluC"/>
    <property type="match status" value="1"/>
</dbReference>
<evidence type="ECO:0000256" key="3">
    <source>
        <dbReference type="ARBA" id="ARBA00022692"/>
    </source>
</evidence>
<dbReference type="InterPro" id="IPR003691">
    <property type="entry name" value="FluC"/>
</dbReference>
<dbReference type="GO" id="GO:0062054">
    <property type="term" value="F:fluoride channel activity"/>
    <property type="evidence" value="ECO:0007669"/>
    <property type="project" value="UniProtKB-UniRule"/>
</dbReference>
<gene>
    <name evidence="10" type="primary">fluC</name>
    <name evidence="10" type="synonym">crcB</name>
    <name evidence="11" type="ORF">HNQ94_001939</name>
</gene>
<dbReference type="PANTHER" id="PTHR28259:SF1">
    <property type="entry name" value="FLUORIDE EXPORT PROTEIN 1-RELATED"/>
    <property type="match status" value="1"/>
</dbReference>
<keyword evidence="2 10" id="KW-1003">Cell membrane</keyword>
<keyword evidence="4 10" id="KW-1133">Transmembrane helix</keyword>